<dbReference type="Proteomes" id="UP000279089">
    <property type="component" value="Unassembled WGS sequence"/>
</dbReference>
<dbReference type="Gene3D" id="3.40.630.30">
    <property type="match status" value="1"/>
</dbReference>
<dbReference type="PANTHER" id="PTHR43877:SF2">
    <property type="entry name" value="AMINOALKYLPHOSPHONATE N-ACETYLTRANSFERASE-RELATED"/>
    <property type="match status" value="1"/>
</dbReference>
<evidence type="ECO:0000313" key="4">
    <source>
        <dbReference type="EMBL" id="RPD41745.1"/>
    </source>
</evidence>
<dbReference type="InterPro" id="IPR016181">
    <property type="entry name" value="Acyl_CoA_acyltransferase"/>
</dbReference>
<dbReference type="SUPFAM" id="SSF55729">
    <property type="entry name" value="Acyl-CoA N-acyltransferases (Nat)"/>
    <property type="match status" value="1"/>
</dbReference>
<dbReference type="Pfam" id="PF00583">
    <property type="entry name" value="Acetyltransf_1"/>
    <property type="match status" value="1"/>
</dbReference>
<keyword evidence="2" id="KW-0012">Acyltransferase</keyword>
<sequence length="153" mass="17517">MEEIKIREATVNDLDILLTFEQGIVAAERPFDSTLKDGEIHYYDIAAMIYEPHISVVVAELGGKIIGSGYARIDDAKPYLKHAQYAYLGFMYVAPEFRGKGVNRLITENLKEWARGRGLTEMRLEVYADNEPAMRAYEKVGFTRHLLEMRMPI</sequence>
<comment type="caution">
    <text evidence="4">The sequence shown here is derived from an EMBL/GenBank/DDBJ whole genome shotgun (WGS) entry which is preliminary data.</text>
</comment>
<keyword evidence="1 4" id="KW-0808">Transferase</keyword>
<dbReference type="CDD" id="cd04301">
    <property type="entry name" value="NAT_SF"/>
    <property type="match status" value="1"/>
</dbReference>
<feature type="domain" description="N-acetyltransferase" evidence="3">
    <location>
        <begin position="4"/>
        <end position="153"/>
    </location>
</feature>
<keyword evidence="5" id="KW-1185">Reference proteome</keyword>
<dbReference type="OrthoDB" id="1450704at2"/>
<dbReference type="EMBL" id="RMBX01000003">
    <property type="protein sequence ID" value="RPD41745.1"/>
    <property type="molecule type" value="Genomic_DNA"/>
</dbReference>
<evidence type="ECO:0000259" key="3">
    <source>
        <dbReference type="PROSITE" id="PS51186"/>
    </source>
</evidence>
<dbReference type="AlphaFoldDB" id="A0A3N4MEG8"/>
<dbReference type="GO" id="GO:0016747">
    <property type="term" value="F:acyltransferase activity, transferring groups other than amino-acyl groups"/>
    <property type="evidence" value="ECO:0007669"/>
    <property type="project" value="InterPro"/>
</dbReference>
<accession>A0A3N4MEG8</accession>
<evidence type="ECO:0000256" key="1">
    <source>
        <dbReference type="ARBA" id="ARBA00022679"/>
    </source>
</evidence>
<dbReference type="RefSeq" id="WP_120514684.1">
    <property type="nucleotide sequence ID" value="NZ_QXZY01000002.1"/>
</dbReference>
<evidence type="ECO:0000313" key="5">
    <source>
        <dbReference type="Proteomes" id="UP000279089"/>
    </source>
</evidence>
<proteinExistence type="predicted"/>
<name>A0A3N4MEG8_9BACT</name>
<protein>
    <submittedName>
        <fullName evidence="4">GNAT family N-acetyltransferase</fullName>
    </submittedName>
</protein>
<reference evidence="5" key="1">
    <citation type="submission" date="2018-11" db="EMBL/GenBank/DDBJ databases">
        <title>Chitinophaga lutea sp.nov., isolate from arsenic contaminated soil.</title>
        <authorList>
            <person name="Zong Y."/>
        </authorList>
    </citation>
    <scope>NUCLEOTIDE SEQUENCE [LARGE SCALE GENOMIC DNA]</scope>
    <source>
        <strain evidence="5">YLT18</strain>
    </source>
</reference>
<evidence type="ECO:0000256" key="2">
    <source>
        <dbReference type="ARBA" id="ARBA00023315"/>
    </source>
</evidence>
<gene>
    <name evidence="4" type="ORF">EG028_06140</name>
</gene>
<dbReference type="InterPro" id="IPR000182">
    <property type="entry name" value="GNAT_dom"/>
</dbReference>
<dbReference type="PANTHER" id="PTHR43877">
    <property type="entry name" value="AMINOALKYLPHOSPHONATE N-ACETYLTRANSFERASE-RELATED-RELATED"/>
    <property type="match status" value="1"/>
</dbReference>
<dbReference type="PROSITE" id="PS51186">
    <property type="entry name" value="GNAT"/>
    <property type="match status" value="1"/>
</dbReference>
<dbReference type="InterPro" id="IPR050832">
    <property type="entry name" value="Bact_Acetyltransf"/>
</dbReference>
<organism evidence="4 5">
    <name type="scientific">Chitinophaga barathri</name>
    <dbReference type="NCBI Taxonomy" id="1647451"/>
    <lineage>
        <taxon>Bacteria</taxon>
        <taxon>Pseudomonadati</taxon>
        <taxon>Bacteroidota</taxon>
        <taxon>Chitinophagia</taxon>
        <taxon>Chitinophagales</taxon>
        <taxon>Chitinophagaceae</taxon>
        <taxon>Chitinophaga</taxon>
    </lineage>
</organism>